<reference evidence="1 2" key="1">
    <citation type="submission" date="2016-10" db="EMBL/GenBank/DDBJ databases">
        <authorList>
            <person name="Varghese N."/>
            <person name="Submissions S."/>
        </authorList>
    </citation>
    <scope>NUCLEOTIDE SEQUENCE [LARGE SCALE GENOMIC DNA]</scope>
    <source>
        <strain evidence="1 2">DSM 25353</strain>
    </source>
</reference>
<dbReference type="AlphaFoldDB" id="A0A8X8IGD4"/>
<evidence type="ECO:0000313" key="1">
    <source>
        <dbReference type="EMBL" id="SDX02152.1"/>
    </source>
</evidence>
<comment type="caution">
    <text evidence="1">The sequence shown here is derived from an EMBL/GenBank/DDBJ whole genome shotgun (WGS) entry which is preliminary data.</text>
</comment>
<organism evidence="1 2">
    <name type="scientific">Hydrobacter penzbergensis</name>
    <dbReference type="NCBI Taxonomy" id="1235997"/>
    <lineage>
        <taxon>Bacteria</taxon>
        <taxon>Pseudomonadati</taxon>
        <taxon>Bacteroidota</taxon>
        <taxon>Chitinophagia</taxon>
        <taxon>Chitinophagales</taxon>
        <taxon>Chitinophagaceae</taxon>
        <taxon>Hydrobacter</taxon>
    </lineage>
</organism>
<protein>
    <submittedName>
        <fullName evidence="1">Uncharacterized protein</fullName>
    </submittedName>
</protein>
<accession>A0A8X8IGD4</accession>
<evidence type="ECO:0000313" key="2">
    <source>
        <dbReference type="Proteomes" id="UP000198711"/>
    </source>
</evidence>
<name>A0A8X8IGD4_9BACT</name>
<proteinExistence type="predicted"/>
<sequence>MLTHQITLQAAIDFTKRFRERPGSDLPICETYEAASVLALLNQPACTSLRLYLGRKENGQICSVLVGVDALGRDMLPAQLQELPANDNGILLEDAFHCPPICPPASPLNQ</sequence>
<gene>
    <name evidence="1" type="ORF">SAMN05444410_10856</name>
</gene>
<dbReference type="EMBL" id="FNNO01000008">
    <property type="protein sequence ID" value="SDX02152.1"/>
    <property type="molecule type" value="Genomic_DNA"/>
</dbReference>
<dbReference type="Proteomes" id="UP000198711">
    <property type="component" value="Unassembled WGS sequence"/>
</dbReference>
<dbReference type="RefSeq" id="WP_092723889.1">
    <property type="nucleotide sequence ID" value="NZ_FNNO01000008.1"/>
</dbReference>
<keyword evidence="2" id="KW-1185">Reference proteome</keyword>